<dbReference type="SUPFAM" id="SSF53474">
    <property type="entry name" value="alpha/beta-Hydrolases"/>
    <property type="match status" value="1"/>
</dbReference>
<protein>
    <submittedName>
        <fullName evidence="1">Uncharacterized protein</fullName>
    </submittedName>
</protein>
<keyword evidence="2" id="KW-1185">Reference proteome</keyword>
<gene>
    <name evidence="1" type="ORF">roselon_01608</name>
</gene>
<accession>W8RSB6</accession>
<sequence>MDYVFSVRSIRQGAFIAEPGASHFLAVPAHEPAPTPTHVIRKSAWVDAVFEAARHGPQNDGPRGDILFYIHGFNTAQEVMLARHRRIRAHLEGMGFEGVVVSFDWPAANMALNYLEDRLDAKMSAFRLVTEGIASFARLQRPDCFVNLHLIAHSTGAYVVREAFDDADDRPGVAAHSWSVSQVMLISADVSAASLAADSSKSSSLYRHCVRLTNYHNPFDNVLSLSDIKRIGVAPRAGRIGIIDEPPQKAIDINCGPYFDANRQDFAHLDYPAHTWWFEDAHFMEDVLHTIRGAVDRREIPTRLASDGGTWLRFG</sequence>
<name>W8RSB6_9RHOB</name>
<dbReference type="OrthoDB" id="9797755at2"/>
<dbReference type="HOGENOM" id="CLU_882450_0_0_5"/>
<dbReference type="PATRIC" id="fig|1294273.3.peg.1583"/>
<dbReference type="Pfam" id="PF05990">
    <property type="entry name" value="DUF900"/>
    <property type="match status" value="1"/>
</dbReference>
<dbReference type="InterPro" id="IPR029058">
    <property type="entry name" value="AB_hydrolase_fold"/>
</dbReference>
<dbReference type="AlphaFoldDB" id="W8RSB6"/>
<reference evidence="1 2" key="1">
    <citation type="submission" date="2013-03" db="EMBL/GenBank/DDBJ databases">
        <authorList>
            <person name="Fiebig A."/>
            <person name="Goeker M."/>
            <person name="Klenk H.-P.P."/>
        </authorList>
    </citation>
    <scope>NUCLEOTIDE SEQUENCE [LARGE SCALE GENOMIC DNA]</scope>
    <source>
        <strain evidence="2">DSM 19469</strain>
    </source>
</reference>
<dbReference type="Proteomes" id="UP000019593">
    <property type="component" value="Chromosome"/>
</dbReference>
<dbReference type="InterPro" id="IPR010297">
    <property type="entry name" value="DUF900_hydrolase"/>
</dbReference>
<proteinExistence type="predicted"/>
<dbReference type="eggNOG" id="COG4782">
    <property type="taxonomic scope" value="Bacteria"/>
</dbReference>
<dbReference type="KEGG" id="red:roselon_01608"/>
<dbReference type="Gene3D" id="3.40.50.1820">
    <property type="entry name" value="alpha/beta hydrolase"/>
    <property type="match status" value="1"/>
</dbReference>
<dbReference type="RefSeq" id="WP_025311812.1">
    <property type="nucleotide sequence ID" value="NZ_CP004372.1"/>
</dbReference>
<dbReference type="EMBL" id="CP004372">
    <property type="protein sequence ID" value="AHM03988.1"/>
    <property type="molecule type" value="Genomic_DNA"/>
</dbReference>
<evidence type="ECO:0000313" key="1">
    <source>
        <dbReference type="EMBL" id="AHM03988.1"/>
    </source>
</evidence>
<evidence type="ECO:0000313" key="2">
    <source>
        <dbReference type="Proteomes" id="UP000019593"/>
    </source>
</evidence>
<organism evidence="1 2">
    <name type="scientific">Roseicyclus elongatus DSM 19469</name>
    <dbReference type="NCBI Taxonomy" id="1294273"/>
    <lineage>
        <taxon>Bacteria</taxon>
        <taxon>Pseudomonadati</taxon>
        <taxon>Pseudomonadota</taxon>
        <taxon>Alphaproteobacteria</taxon>
        <taxon>Rhodobacterales</taxon>
        <taxon>Roseobacteraceae</taxon>
        <taxon>Roseicyclus</taxon>
    </lineage>
</organism>